<protein>
    <submittedName>
        <fullName evidence="1">Uncharacterized protein</fullName>
    </submittedName>
</protein>
<dbReference type="EMBL" id="JAOPJF010000029">
    <property type="protein sequence ID" value="KAK1144724.1"/>
    <property type="molecule type" value="Genomic_DNA"/>
</dbReference>
<gene>
    <name evidence="1" type="ORF">N8T08_005028</name>
</gene>
<evidence type="ECO:0000313" key="1">
    <source>
        <dbReference type="EMBL" id="KAK1144724.1"/>
    </source>
</evidence>
<sequence>MQTEKGVTGSSNDYEQFDSPDIWVRCRAAKEQLELPETESLGAETYNEEPQEREPEKSSIESDRSVVASVKLPTVTPARWSVAVDTHLHDRPSAQQEPASENQNKEKPDSPSVPASLSAPDSPSAPSSPAQESPLKASVKVVHPSIALYIAPYLRDPSLRALRPQQRYSTSRPYRPIPARSESKQHRISSETRPTFFKSHLVSPPPNPSRLRGEATHAPVHTQPPIPSSEAQKNTDLQETKETEAEKMSDTSSDEIMLARGNKLRGSKQEPPVLAKPSQHAEERATHKSSRGRKPSNVQPDSDSSLEQQENIRAGNALSPPAAPNKGKLDAREELRRLREGMGMEIIKNAHNNRFKNYDRDTASPECLASCRTGPGTDQKSEFYRIMARRRRAGKVAIVILKELSSSSADPSSDVEDEKEVQEVAVDPLAAEIKHVAQWDAYQESPHVYPIVEDGNMRLSRTPTAEHKRIEQQMSQTGIDPANAEVDKDMPRPGNKWTDAFYADWEYRPRACSSFEAFRDWFRRWLDSTTQICCYADIYHKPFFDGTAHPDGIRTMYIPNLEDEEIFLDTSDELTMLHAHETAEGYSHNYVLHSRKKEQEAQLRKELNRKAYIEAMRTPPRKNPNSPKANIYLRPAQLEDSAGIRKIMNWYAEESTLSTDTHTLETGEVRQRIENCLENKLPFIVAVGRRTGPSRESQPEKILGYALANDTVGLKSSGRYTAELQVFVRDGHKRQGIGRCLMDKLLDVCDPTYIPKFGYSFNASFDDQPRFRTGGCRRLARLIFAVGYQSDRGPQVQWLKDWLLEKWEFEEQAVLKGARVKFDHFNDVAYLVRTIGYSSNTKFEY</sequence>
<comment type="caution">
    <text evidence="1">The sequence shown here is derived from an EMBL/GenBank/DDBJ whole genome shotgun (WGS) entry which is preliminary data.</text>
</comment>
<organism evidence="1 2">
    <name type="scientific">Aspergillus melleus</name>
    <dbReference type="NCBI Taxonomy" id="138277"/>
    <lineage>
        <taxon>Eukaryota</taxon>
        <taxon>Fungi</taxon>
        <taxon>Dikarya</taxon>
        <taxon>Ascomycota</taxon>
        <taxon>Pezizomycotina</taxon>
        <taxon>Eurotiomycetes</taxon>
        <taxon>Eurotiomycetidae</taxon>
        <taxon>Eurotiales</taxon>
        <taxon>Aspergillaceae</taxon>
        <taxon>Aspergillus</taxon>
        <taxon>Aspergillus subgen. Circumdati</taxon>
    </lineage>
</organism>
<keyword evidence="2" id="KW-1185">Reference proteome</keyword>
<reference evidence="1 2" key="1">
    <citation type="journal article" date="2023" name="ACS Omega">
        <title>Identification of the Neoaspergillic Acid Biosynthesis Gene Cluster by Establishing an In Vitro CRISPR-Ribonucleoprotein Genetic System in Aspergillus melleus.</title>
        <authorList>
            <person name="Yuan B."/>
            <person name="Grau M.F."/>
            <person name="Murata R.M."/>
            <person name="Torok T."/>
            <person name="Venkateswaran K."/>
            <person name="Stajich J.E."/>
            <person name="Wang C.C.C."/>
        </authorList>
    </citation>
    <scope>NUCLEOTIDE SEQUENCE [LARGE SCALE GENOMIC DNA]</scope>
    <source>
        <strain evidence="1 2">IMV 1140</strain>
    </source>
</reference>
<accession>A0ACC3B3B7</accession>
<proteinExistence type="predicted"/>
<dbReference type="Proteomes" id="UP001177260">
    <property type="component" value="Unassembled WGS sequence"/>
</dbReference>
<name>A0ACC3B3B7_9EURO</name>
<evidence type="ECO:0000313" key="2">
    <source>
        <dbReference type="Proteomes" id="UP001177260"/>
    </source>
</evidence>